<dbReference type="OrthoDB" id="273201at2759"/>
<evidence type="ECO:0000313" key="3">
    <source>
        <dbReference type="EMBL" id="KPI90388.1"/>
    </source>
</evidence>
<gene>
    <name evidence="3" type="ORF">ABL78_0464</name>
</gene>
<dbReference type="EMBL" id="LJSK01000006">
    <property type="protein sequence ID" value="KPI90388.1"/>
    <property type="molecule type" value="Genomic_DNA"/>
</dbReference>
<feature type="compositionally biased region" description="Polar residues" evidence="1">
    <location>
        <begin position="762"/>
        <end position="771"/>
    </location>
</feature>
<dbReference type="Proteomes" id="UP000038009">
    <property type="component" value="Unassembled WGS sequence"/>
</dbReference>
<dbReference type="Pfam" id="PF04468">
    <property type="entry name" value="PSP1"/>
    <property type="match status" value="1"/>
</dbReference>
<reference evidence="3 4" key="1">
    <citation type="journal article" date="2015" name="PLoS Pathog.">
        <title>Leptomonas seymouri: Adaptations to the Dixenous Life Cycle Analyzed by Genome Sequencing, Transcriptome Profiling and Co-infection with Leishmania donovani.</title>
        <authorList>
            <person name="Kraeva N."/>
            <person name="Butenko A."/>
            <person name="Hlavacova J."/>
            <person name="Kostygov A."/>
            <person name="Myskova J."/>
            <person name="Grybchuk D."/>
            <person name="Lestinova T."/>
            <person name="Votypka J."/>
            <person name="Volf P."/>
            <person name="Opperdoes F."/>
            <person name="Flegontov P."/>
            <person name="Lukes J."/>
            <person name="Yurchenko V."/>
        </authorList>
    </citation>
    <scope>NUCLEOTIDE SEQUENCE [LARGE SCALE GENOMIC DNA]</scope>
    <source>
        <strain evidence="3 4">ATCC 30220</strain>
    </source>
</reference>
<dbReference type="VEuPathDB" id="TriTrypDB:Lsey_0006_0220"/>
<feature type="region of interest" description="Disordered" evidence="1">
    <location>
        <begin position="409"/>
        <end position="434"/>
    </location>
</feature>
<organism evidence="3 4">
    <name type="scientific">Leptomonas seymouri</name>
    <dbReference type="NCBI Taxonomy" id="5684"/>
    <lineage>
        <taxon>Eukaryota</taxon>
        <taxon>Discoba</taxon>
        <taxon>Euglenozoa</taxon>
        <taxon>Kinetoplastea</taxon>
        <taxon>Metakinetoplastina</taxon>
        <taxon>Trypanosomatida</taxon>
        <taxon>Trypanosomatidae</taxon>
        <taxon>Leishmaniinae</taxon>
        <taxon>Leptomonas</taxon>
    </lineage>
</organism>
<dbReference type="InterPro" id="IPR007557">
    <property type="entry name" value="PSP1_C"/>
</dbReference>
<evidence type="ECO:0000259" key="2">
    <source>
        <dbReference type="Pfam" id="PF04468"/>
    </source>
</evidence>
<feature type="region of interest" description="Disordered" evidence="1">
    <location>
        <begin position="747"/>
        <end position="779"/>
    </location>
</feature>
<keyword evidence="4" id="KW-1185">Reference proteome</keyword>
<feature type="region of interest" description="Disordered" evidence="1">
    <location>
        <begin position="637"/>
        <end position="726"/>
    </location>
</feature>
<dbReference type="OMA" id="AYIECER"/>
<dbReference type="AlphaFoldDB" id="A0A0N1IA65"/>
<accession>A0A0N1IA65</accession>
<proteinExistence type="predicted"/>
<protein>
    <recommendedName>
        <fullName evidence="2">PSP1 C-terminal domain-containing protein</fullName>
    </recommendedName>
</protein>
<comment type="caution">
    <text evidence="3">The sequence shown here is derived from an EMBL/GenBank/DDBJ whole genome shotgun (WGS) entry which is preliminary data.</text>
</comment>
<feature type="domain" description="PSP1 C-terminal" evidence="2">
    <location>
        <begin position="910"/>
        <end position="999"/>
    </location>
</feature>
<name>A0A0N1IA65_LEPSE</name>
<feature type="region of interest" description="Disordered" evidence="1">
    <location>
        <begin position="170"/>
        <end position="192"/>
    </location>
</feature>
<evidence type="ECO:0000256" key="1">
    <source>
        <dbReference type="SAM" id="MobiDB-lite"/>
    </source>
</evidence>
<evidence type="ECO:0000313" key="4">
    <source>
        <dbReference type="Proteomes" id="UP000038009"/>
    </source>
</evidence>
<feature type="region of interest" description="Disordered" evidence="1">
    <location>
        <begin position="552"/>
        <end position="595"/>
    </location>
</feature>
<sequence>MNPMSNPRSNIASPTAEANAVSIQAAFRDVTNYYLSANKENVPPAGASLVGPGGRGKDNGRGCVSLSASSAEPGVDRMCCGTPVQTYLNVDVPSNADVLGGLVSAVYDSHEVVREDAVGTHSAAVPLRSPLAPLARTTAAGLTAVTPNTHKSPHATATCAATPSITSDSSFLSAARTPGHNAPPSARSAGGFNPAMTASTATKLLQQRSRGLGSPFFAQGKAGSAVSPATDAAPGVSGGAQVLSQSPLHCTPSGARRSAAAAVAARALSETPTRIDDISFYLNNSFESGSESPTHGGVAAVRTPHRTFDLQQAVEEMLRGCLDSATPTKGSDASGASASGSHVRQLQRLDAGSAATVAGVPFDSYAALESLFAAPALSKASSATNVWGQGFAMMVDHTPERLAAPQGVYAESDNDDGSISPYSDHASRGVPSAGVRRDPMVYFSTSAVAATTATSVESAPTQEPAQPRSAVKEPMLLNGDRDAICCDEPPSCRGTRRHSAGFKYHNDGHTNGPDILAMLAAAVQQQSPRCAGGASGEMESQTFSDLDAGAAATALLPPPPSYDDGHQQSRCPRRNAGMPSGTAGAAHAPQPVRRSHHLPQVKAAAGSLIAVSGRRVPVDKLHLLSLSLGDESAASGAVAGAAGPRHASRGGAARSKAHSSPTQQHHVEGPSMRRVPKANVVTVTRAPASAGSGRSPNANAPNEHGTDGLQSVSTPASLLSSSNTGRADIAATRTTAATATTRVIVPGPSARRVPPTAHPTASLHSRQSTAAASVDREGVRQSSERDVVAVLQFSKGQTMRFLANLSATALAAAQAALTRDLENSIGSRNDECDCAATARARLARAPISQVEVGKSYLAHVYGDQSPYKNVAFEDVGVCVRLYTASTSTPANQACREHVSGVLLREVDVFESEEDRQQHQRGLQLQTSAYIECERQFKFSSLPFQLESIYFTFDGSICVVFYRVVTTESAAPATLHRCTNTSRVVRELQFHLNCRVFLKQC</sequence>